<evidence type="ECO:0000313" key="6">
    <source>
        <dbReference type="EMBL" id="QTE28997.1"/>
    </source>
</evidence>
<dbReference type="GO" id="GO:0000272">
    <property type="term" value="P:polysaccharide catabolic process"/>
    <property type="evidence" value="ECO:0007669"/>
    <property type="project" value="UniProtKB-KW"/>
</dbReference>
<name>A0A8A4ZES5_9MICO</name>
<dbReference type="PANTHER" id="PTHR13817">
    <property type="entry name" value="TITIN"/>
    <property type="match status" value="1"/>
</dbReference>
<evidence type="ECO:0000256" key="2">
    <source>
        <dbReference type="ARBA" id="ARBA00023295"/>
    </source>
</evidence>
<dbReference type="RefSeq" id="WP_227423257.1">
    <property type="nucleotide sequence ID" value="NZ_CP071868.1"/>
</dbReference>
<keyword evidence="3" id="KW-0119">Carbohydrate metabolism</keyword>
<proteinExistence type="predicted"/>
<accession>A0A8A4ZES5</accession>
<evidence type="ECO:0000259" key="5">
    <source>
        <dbReference type="PROSITE" id="PS50853"/>
    </source>
</evidence>
<evidence type="ECO:0000256" key="1">
    <source>
        <dbReference type="ARBA" id="ARBA00022737"/>
    </source>
</evidence>
<feature type="region of interest" description="Disordered" evidence="4">
    <location>
        <begin position="343"/>
        <end position="377"/>
    </location>
</feature>
<keyword evidence="7" id="KW-1185">Reference proteome</keyword>
<keyword evidence="2" id="KW-0378">Hydrolase</keyword>
<sequence>MSAFSTAALGLALAYPGTPTTQVELNDGGVWVTNAALSLLGHLNFQAGELDSSLRATSNTFDVLQREGAVILDDAGSGTASTVDVANVTLTHSTPMPADAVLVLGGQVVAITATDTTETDTTATTNLWVLPADQVASFDAEQMQPTATFDTRVAVSVGGDGTAWAAVAATGELHRFPVGGGSEVRSLPGTPTDSELEVTTVGTHVVVLDATVGTVSVDGGEPIAVDGAKDARLQQPGPDAAAVEVATNDALLDVPLGGGEPVRHGAGGDGVPAAPVRLNGCTYAAWSGAARYVRDCDGTAYDSALDVPNAGDGELRFRVNRDVVVLNNVTTGAVWLTDNELTPVNNWSDVTPPEDDENEDESAGTSEDQALPDRTKANQDPVAVEDHFGVRPGRTAVLPVLANDSDPEGDVLVAQPKTQPTFGALESIRDGEAFQLAVPADATGSSSFTYTALDGRGGQADADVSLEVHGWDTEAAPTQDRISTLVVEQGKSATMNVLPGWSDPDGDDIFLQTVGSTTDDQVRSTPDGQVTFTDVGTSSGRKKVVLVVSDGQKTTTGELTIEVRSPGAQPPVANADHVGTVVGRTVTVSPLANDTDANGDQLRLAKVEERSDLQVTEDFTAGTFTVTAQTAGTYYLTYVVTDGPATAAGLVRIDVADAGTAQGAPIAVRDTAMLTAGGKVYVDPLANDVDPAGGVLVVQGVTLPADSPLTVAVLDHHLLRISAQSALTGPASFTYAVSNGTASATGEVVVLPVPATATTQPPVALDDTATVRVGDVVSIPVLANDTSPSGAVLSVVHELAQQPESGTAFVATDRVRFQAPDTATTVHLIYEVTDSAQQTASAQVTITVRAADTEHNSPPQPADVTARALAGQTIRIPVTLDGIDPDGDSVQLVGIGSAPTKGRVVTTGESWLDYEANKDGAGTDTFTYTVEDRFGGRASASVLVGIAPAAATNQQPVAVPDTVTARPGRDLAVPVVANDVDADGDPLTLVQGSLEVSDSSVEAKVSGDRVELATPSEAGVLTVYYGVTDSKTGTVTGSLTVTVDPNAPLQAPIARDDLLTAAQVTGETSTTVKVLDNDEDLDGSVAELQIASPVEGVTVDPDGSLRVPVTATGQAILYTVTDVDGLIGSAFVWVPGTGDERPRLKSTEPVMVDSGATVTLKLADYVQVAAGKSPRITTAASVTALQGDGSPVLVDETTLSFTSAAGYFGPAGVSFEVTDGTGPEDPNGRTAVLTIPITVNPAANQQPTFTGSTVEVAPGEDAVAVDLVALTTDPDAGDLTTMRYALEGQPAEGLQVSVSGQRLIASAGVDVPKGTTATIKLTISDGTTAPVDGSLTLSVIASTRPLAVANDDVVDKAQQGKPVTVDVLANDQNPFPAAALTLVGSPVVETGTGAASLSGSQVQVTPAKDFIGTMVVRYRVQDASKDVGREVDGRIRLTVEGRPATPATPQVSEVRSKTVVLTWAAPANNGAPITGYTVRSSGGPTFSCPTTTCTLEGLTNNLEYTFSVVATNEVGDSDPSPVSAPARPDAKPSAPGVPVLTFGDTSLDVTWAAPTGYEGSPVESYTLEISPPASGGGQRTGITGTSYTWTGLENGVPYQVRVQAINRAPDPSDWSGYSASEIPAGVPDAPAQPTTTRLDPVGSQAQLQVAWVAPQDNGDAIASYTVNVLRGGAAVSSIKVAGGTTTQAITLGTSESDYSFTVTAANKAGNSAASAASAPRRAFVAPGAVSSLTAAPGDNVVTVSYGPAAGNGAAASEIAYQYQVNGGAWIAMPGDKVIRSGVGNNGTYTIGVRASTTLDGVTYPGAATDSDAVAPFGPPGQPGVSASGNDTTVTLNWSPPSRNGRDFQVQISVDGGGWQSVASSGSTQAGNGHSETHSIRARAVDTENQTSSEVSASATSAAPPPPPPPSAWVTKGSAASNVCSGSCNYMVVNVQNIAAGRYTVRFWSDDGGTDAVFYTLTMNLASSGSYGTNVYYGFPNNSAWFEVVGQVTSSRQLWRDVG</sequence>
<dbReference type="InterPro" id="IPR050964">
    <property type="entry name" value="Striated_Muscle_Regulatory"/>
</dbReference>
<dbReference type="Gene3D" id="2.60.40.2810">
    <property type="match status" value="1"/>
</dbReference>
<feature type="region of interest" description="Disordered" evidence="4">
    <location>
        <begin position="1812"/>
        <end position="1912"/>
    </location>
</feature>
<dbReference type="GO" id="GO:0016798">
    <property type="term" value="F:hydrolase activity, acting on glycosyl bonds"/>
    <property type="evidence" value="ECO:0007669"/>
    <property type="project" value="UniProtKB-KW"/>
</dbReference>
<dbReference type="Pfam" id="PF17963">
    <property type="entry name" value="Big_9"/>
    <property type="match status" value="9"/>
</dbReference>
<dbReference type="SMART" id="SM00060">
    <property type="entry name" value="FN3"/>
    <property type="match status" value="5"/>
</dbReference>
<dbReference type="Gene3D" id="2.60.40.10">
    <property type="entry name" value="Immunoglobulins"/>
    <property type="match status" value="3"/>
</dbReference>
<keyword evidence="2" id="KW-0326">Glycosidase</keyword>
<evidence type="ECO:0000256" key="3">
    <source>
        <dbReference type="ARBA" id="ARBA00023326"/>
    </source>
</evidence>
<feature type="compositionally biased region" description="Polar residues" evidence="4">
    <location>
        <begin position="1824"/>
        <end position="1841"/>
    </location>
</feature>
<feature type="compositionally biased region" description="Acidic residues" evidence="4">
    <location>
        <begin position="352"/>
        <end position="362"/>
    </location>
</feature>
<dbReference type="NCBIfam" id="NF012211">
    <property type="entry name" value="tand_rpt_95"/>
    <property type="match status" value="1"/>
</dbReference>
<feature type="compositionally biased region" description="Polar residues" evidence="4">
    <location>
        <begin position="1860"/>
        <end position="1873"/>
    </location>
</feature>
<dbReference type="InterPro" id="IPR013783">
    <property type="entry name" value="Ig-like_fold"/>
</dbReference>
<protein>
    <submittedName>
        <fullName evidence="6">Tandem-95 repeat protein</fullName>
    </submittedName>
</protein>
<dbReference type="InterPro" id="IPR036116">
    <property type="entry name" value="FN3_sf"/>
</dbReference>
<evidence type="ECO:0000313" key="7">
    <source>
        <dbReference type="Proteomes" id="UP000663937"/>
    </source>
</evidence>
<feature type="domain" description="Fibronectin type-III" evidence="5">
    <location>
        <begin position="1445"/>
        <end position="1533"/>
    </location>
</feature>
<feature type="region of interest" description="Disordered" evidence="4">
    <location>
        <begin position="1515"/>
        <end position="1535"/>
    </location>
</feature>
<dbReference type="EMBL" id="CP071868">
    <property type="protein sequence ID" value="QTE28997.1"/>
    <property type="molecule type" value="Genomic_DNA"/>
</dbReference>
<feature type="domain" description="Fibronectin type-III" evidence="5">
    <location>
        <begin position="1629"/>
        <end position="1727"/>
    </location>
</feature>
<gene>
    <name evidence="6" type="ORF">J4E96_17055</name>
</gene>
<dbReference type="Pfam" id="PF00041">
    <property type="entry name" value="fn3"/>
    <property type="match status" value="2"/>
</dbReference>
<feature type="domain" description="Fibronectin type-III" evidence="5">
    <location>
        <begin position="1534"/>
        <end position="1625"/>
    </location>
</feature>
<organism evidence="6 7">
    <name type="scientific">Pengzhenrongella sicca</name>
    <dbReference type="NCBI Taxonomy" id="2819238"/>
    <lineage>
        <taxon>Bacteria</taxon>
        <taxon>Bacillati</taxon>
        <taxon>Actinomycetota</taxon>
        <taxon>Actinomycetes</taxon>
        <taxon>Micrococcales</taxon>
        <taxon>Pengzhenrongella</taxon>
    </lineage>
</organism>
<dbReference type="KEGG" id="psic:J4E96_17055"/>
<dbReference type="CDD" id="cd00063">
    <property type="entry name" value="FN3"/>
    <property type="match status" value="2"/>
</dbReference>
<dbReference type="InterPro" id="IPR003961">
    <property type="entry name" value="FN3_dom"/>
</dbReference>
<reference evidence="6" key="1">
    <citation type="submission" date="2021-03" db="EMBL/GenBank/DDBJ databases">
        <title>Pengzhenrongella sicca gen. nov., sp. nov., a new member of suborder Micrococcineae isolated from High-Arctic tundra soil.</title>
        <authorList>
            <person name="Peng F."/>
        </authorList>
    </citation>
    <scope>NUCLEOTIDE SEQUENCE</scope>
    <source>
        <strain evidence="6">LRZ-2</strain>
    </source>
</reference>
<dbReference type="SUPFAM" id="SSF49265">
    <property type="entry name" value="Fibronectin type III"/>
    <property type="match status" value="3"/>
</dbReference>
<feature type="compositionally biased region" description="Basic and acidic residues" evidence="4">
    <location>
        <begin position="1874"/>
        <end position="1885"/>
    </location>
</feature>
<dbReference type="PROSITE" id="PS50853">
    <property type="entry name" value="FN3"/>
    <property type="match status" value="3"/>
</dbReference>
<keyword evidence="1" id="KW-0677">Repeat</keyword>
<dbReference type="PANTHER" id="PTHR13817:SF73">
    <property type="entry name" value="FIBRONECTIN TYPE-III DOMAIN-CONTAINING PROTEIN"/>
    <property type="match status" value="1"/>
</dbReference>
<keyword evidence="3" id="KW-0624">Polysaccharide degradation</keyword>
<evidence type="ECO:0000256" key="4">
    <source>
        <dbReference type="SAM" id="MobiDB-lite"/>
    </source>
</evidence>
<dbReference type="Proteomes" id="UP000663937">
    <property type="component" value="Chromosome"/>
</dbReference>